<dbReference type="Proteomes" id="UP000190092">
    <property type="component" value="Unassembled WGS sequence"/>
</dbReference>
<organism evidence="3 4">
    <name type="scientific">Enhydrobacter aerosaccus</name>
    <dbReference type="NCBI Taxonomy" id="225324"/>
    <lineage>
        <taxon>Bacteria</taxon>
        <taxon>Pseudomonadati</taxon>
        <taxon>Pseudomonadota</taxon>
        <taxon>Alphaproteobacteria</taxon>
        <taxon>Hyphomicrobiales</taxon>
        <taxon>Enhydrobacter</taxon>
    </lineage>
</organism>
<proteinExistence type="predicted"/>
<gene>
    <name evidence="3" type="ORF">SAMN02745126_01145</name>
</gene>
<dbReference type="EMBL" id="FUWJ01000001">
    <property type="protein sequence ID" value="SJZ45800.1"/>
    <property type="molecule type" value="Genomic_DNA"/>
</dbReference>
<keyword evidence="2" id="KW-1133">Transmembrane helix</keyword>
<keyword evidence="2" id="KW-0472">Membrane</keyword>
<evidence type="ECO:0000313" key="4">
    <source>
        <dbReference type="Proteomes" id="UP000190092"/>
    </source>
</evidence>
<dbReference type="STRING" id="225324.SAMN02745126_01145"/>
<feature type="transmembrane region" description="Helical" evidence="2">
    <location>
        <begin position="101"/>
        <end position="122"/>
    </location>
</feature>
<sequence>MELDKDRLAKLLNLTQSEHDGEVLAAIRKANDFLRLHKASWSDALGVVQAPAASATTPPQEADIPTDTSNRGAPPAPPPPGYLPSGVYRDAFRREPLLPRLLGFPFWLLVELLAVAAPNMLLNVRGTWLAAIFTLSMMLGIVAWIALAYSLVVGFG</sequence>
<feature type="region of interest" description="Disordered" evidence="1">
    <location>
        <begin position="52"/>
        <end position="81"/>
    </location>
</feature>
<keyword evidence="2" id="KW-0812">Transmembrane</keyword>
<evidence type="ECO:0000256" key="2">
    <source>
        <dbReference type="SAM" id="Phobius"/>
    </source>
</evidence>
<evidence type="ECO:0000256" key="1">
    <source>
        <dbReference type="SAM" id="MobiDB-lite"/>
    </source>
</evidence>
<protein>
    <submittedName>
        <fullName evidence="3">Uncharacterized protein</fullName>
    </submittedName>
</protein>
<feature type="compositionally biased region" description="Low complexity" evidence="1">
    <location>
        <begin position="52"/>
        <end position="62"/>
    </location>
</feature>
<accession>A0A1T4KTW7</accession>
<dbReference type="OrthoDB" id="7375996at2"/>
<name>A0A1T4KTW7_9HYPH</name>
<dbReference type="AlphaFoldDB" id="A0A1T4KTW7"/>
<reference evidence="4" key="1">
    <citation type="submission" date="2017-02" db="EMBL/GenBank/DDBJ databases">
        <authorList>
            <person name="Varghese N."/>
            <person name="Submissions S."/>
        </authorList>
    </citation>
    <scope>NUCLEOTIDE SEQUENCE [LARGE SCALE GENOMIC DNA]</scope>
    <source>
        <strain evidence="4">ATCC 27094</strain>
    </source>
</reference>
<feature type="transmembrane region" description="Helical" evidence="2">
    <location>
        <begin position="128"/>
        <end position="152"/>
    </location>
</feature>
<keyword evidence="4" id="KW-1185">Reference proteome</keyword>
<evidence type="ECO:0000313" key="3">
    <source>
        <dbReference type="EMBL" id="SJZ45800.1"/>
    </source>
</evidence>
<dbReference type="RefSeq" id="WP_085932811.1">
    <property type="nucleotide sequence ID" value="NZ_FUWJ01000001.1"/>
</dbReference>